<dbReference type="PRINTS" id="PR00161">
    <property type="entry name" value="NIHGNASECYTB"/>
</dbReference>
<dbReference type="Gene3D" id="1.20.950.20">
    <property type="entry name" value="Transmembrane di-heme cytochromes, Chain C"/>
    <property type="match status" value="1"/>
</dbReference>
<keyword evidence="3" id="KW-0813">Transport</keyword>
<keyword evidence="6 12" id="KW-0812">Transmembrane</keyword>
<feature type="transmembrane region" description="Helical" evidence="12">
    <location>
        <begin position="198"/>
        <end position="217"/>
    </location>
</feature>
<reference evidence="14" key="1">
    <citation type="submission" date="2023-01" db="EMBL/GenBank/DDBJ databases">
        <title>Sulfurovum sp. zt1-1 genome assembly.</title>
        <authorList>
            <person name="Wang J."/>
        </authorList>
    </citation>
    <scope>NUCLEOTIDE SEQUENCE</scope>
    <source>
        <strain evidence="14">Zt1-1</strain>
    </source>
</reference>
<keyword evidence="10" id="KW-0408">Iron</keyword>
<evidence type="ECO:0000256" key="2">
    <source>
        <dbReference type="ARBA" id="ARBA00008622"/>
    </source>
</evidence>
<dbReference type="InterPro" id="IPR000516">
    <property type="entry name" value="Ni-dep_Hydgase_cyt-B"/>
</dbReference>
<keyword evidence="7" id="KW-0479">Metal-binding</keyword>
<evidence type="ECO:0000313" key="15">
    <source>
        <dbReference type="Proteomes" id="UP001169069"/>
    </source>
</evidence>
<evidence type="ECO:0000259" key="13">
    <source>
        <dbReference type="Pfam" id="PF01292"/>
    </source>
</evidence>
<evidence type="ECO:0000256" key="8">
    <source>
        <dbReference type="ARBA" id="ARBA00022982"/>
    </source>
</evidence>
<feature type="domain" description="Cytochrome b561 bacterial/Ni-hydrogenase" evidence="13">
    <location>
        <begin position="10"/>
        <end position="235"/>
    </location>
</feature>
<dbReference type="RefSeq" id="WP_289414618.1">
    <property type="nucleotide sequence ID" value="NZ_JAQIBD010000006.1"/>
</dbReference>
<dbReference type="PANTHER" id="PTHR30485:SF0">
    <property type="entry name" value="NI_FE-HYDROGENASE 1 B-TYPE CYTOCHROME SUBUNIT-RELATED"/>
    <property type="match status" value="1"/>
</dbReference>
<feature type="transmembrane region" description="Helical" evidence="12">
    <location>
        <begin position="20"/>
        <end position="40"/>
    </location>
</feature>
<keyword evidence="9 12" id="KW-1133">Transmembrane helix</keyword>
<sequence length="249" mass="29190">MKPGYKKIERMNATTRIIHWTNVFSMIVAVATGFYIAHPYYQTFISDPAVDKYVMAWNRWAHFIVAIIFDVTSIVIFYLAFATRFLKDKPYKKDIPTQSNIKQFFEVFLNLVTLNKRKNFDSSHLDSFNSVYLTIFHLLLVWMLLSGLQLYVHGLGSGLSSIGEWWPWMLHLMTDWTIPVSGWIIGSGPTASIMDVRILHHYAMWWIITWVVFHIYYQVWRTIFWKEGDVNIVIGGGKYVKMKEGDKEA</sequence>
<dbReference type="InterPro" id="IPR051542">
    <property type="entry name" value="Hydrogenase_cytochrome"/>
</dbReference>
<comment type="subcellular location">
    <subcellularLocation>
        <location evidence="1">Cell membrane</location>
        <topology evidence="1">Multi-pass membrane protein</topology>
    </subcellularLocation>
</comment>
<evidence type="ECO:0000256" key="9">
    <source>
        <dbReference type="ARBA" id="ARBA00022989"/>
    </source>
</evidence>
<proteinExistence type="inferred from homology"/>
<evidence type="ECO:0000256" key="3">
    <source>
        <dbReference type="ARBA" id="ARBA00022448"/>
    </source>
</evidence>
<feature type="transmembrane region" description="Helical" evidence="12">
    <location>
        <begin position="165"/>
        <end position="186"/>
    </location>
</feature>
<evidence type="ECO:0000256" key="5">
    <source>
        <dbReference type="ARBA" id="ARBA00022617"/>
    </source>
</evidence>
<comment type="caution">
    <text evidence="14">The sequence shown here is derived from an EMBL/GenBank/DDBJ whole genome shotgun (WGS) entry which is preliminary data.</text>
</comment>
<evidence type="ECO:0000256" key="10">
    <source>
        <dbReference type="ARBA" id="ARBA00023004"/>
    </source>
</evidence>
<comment type="similarity">
    <text evidence="2">Belongs to the HupC/HyaC/HydC family.</text>
</comment>
<evidence type="ECO:0000256" key="7">
    <source>
        <dbReference type="ARBA" id="ARBA00022723"/>
    </source>
</evidence>
<dbReference type="Proteomes" id="UP001169069">
    <property type="component" value="Unassembled WGS sequence"/>
</dbReference>
<dbReference type="InterPro" id="IPR011577">
    <property type="entry name" value="Cyt_b561_bac/Ni-Hgenase"/>
</dbReference>
<evidence type="ECO:0000256" key="11">
    <source>
        <dbReference type="ARBA" id="ARBA00023136"/>
    </source>
</evidence>
<keyword evidence="11 12" id="KW-0472">Membrane</keyword>
<name>A0ABT7R1U3_9BACT</name>
<feature type="transmembrane region" description="Helical" evidence="12">
    <location>
        <begin position="60"/>
        <end position="81"/>
    </location>
</feature>
<dbReference type="InterPro" id="IPR016174">
    <property type="entry name" value="Di-haem_cyt_TM"/>
</dbReference>
<keyword evidence="8" id="KW-0249">Electron transport</keyword>
<keyword evidence="15" id="KW-1185">Reference proteome</keyword>
<gene>
    <name evidence="14" type="ORF">PGH07_11345</name>
</gene>
<evidence type="ECO:0000256" key="12">
    <source>
        <dbReference type="SAM" id="Phobius"/>
    </source>
</evidence>
<dbReference type="Pfam" id="PF01292">
    <property type="entry name" value="Ni_hydr_CYTB"/>
    <property type="match status" value="1"/>
</dbReference>
<evidence type="ECO:0000256" key="6">
    <source>
        <dbReference type="ARBA" id="ARBA00022692"/>
    </source>
</evidence>
<evidence type="ECO:0000256" key="4">
    <source>
        <dbReference type="ARBA" id="ARBA00022475"/>
    </source>
</evidence>
<evidence type="ECO:0000256" key="1">
    <source>
        <dbReference type="ARBA" id="ARBA00004651"/>
    </source>
</evidence>
<keyword evidence="4" id="KW-1003">Cell membrane</keyword>
<dbReference type="EMBL" id="JAQIBD010000006">
    <property type="protein sequence ID" value="MDM5272769.1"/>
    <property type="molecule type" value="Genomic_DNA"/>
</dbReference>
<protein>
    <submittedName>
        <fullName evidence="14">Cytochrome b/b6 domain-containing protein</fullName>
    </submittedName>
</protein>
<keyword evidence="5" id="KW-0349">Heme</keyword>
<organism evidence="14 15">
    <name type="scientific">Sulfurovum zhangzhouensis</name>
    <dbReference type="NCBI Taxonomy" id="3019067"/>
    <lineage>
        <taxon>Bacteria</taxon>
        <taxon>Pseudomonadati</taxon>
        <taxon>Campylobacterota</taxon>
        <taxon>Epsilonproteobacteria</taxon>
        <taxon>Campylobacterales</taxon>
        <taxon>Sulfurovaceae</taxon>
        <taxon>Sulfurovum</taxon>
    </lineage>
</organism>
<dbReference type="SUPFAM" id="SSF81342">
    <property type="entry name" value="Transmembrane di-heme cytochromes"/>
    <property type="match status" value="1"/>
</dbReference>
<dbReference type="PANTHER" id="PTHR30485">
    <property type="entry name" value="NI/FE-HYDROGENASE 1 B-TYPE CYTOCHROME SUBUNIT"/>
    <property type="match status" value="1"/>
</dbReference>
<accession>A0ABT7R1U3</accession>
<evidence type="ECO:0000313" key="14">
    <source>
        <dbReference type="EMBL" id="MDM5272769.1"/>
    </source>
</evidence>
<feature type="transmembrane region" description="Helical" evidence="12">
    <location>
        <begin position="127"/>
        <end position="145"/>
    </location>
</feature>